<dbReference type="InterPro" id="IPR002888">
    <property type="entry name" value="2Fe-2S-bd"/>
</dbReference>
<dbReference type="InterPro" id="IPR036318">
    <property type="entry name" value="FAD-bd_PCMH-like_sf"/>
</dbReference>
<dbReference type="InterPro" id="IPR016208">
    <property type="entry name" value="Ald_Oxase/xanthine_DH-like"/>
</dbReference>
<dbReference type="InterPro" id="IPR006058">
    <property type="entry name" value="2Fe2S_fd_BS"/>
</dbReference>
<dbReference type="InterPro" id="IPR012175">
    <property type="entry name" value="Xanth_DH_ssu_bac"/>
</dbReference>
<evidence type="ECO:0000313" key="10">
    <source>
        <dbReference type="Proteomes" id="UP001520878"/>
    </source>
</evidence>
<dbReference type="SUPFAM" id="SSF55447">
    <property type="entry name" value="CO dehydrogenase flavoprotein C-terminal domain-like"/>
    <property type="match status" value="1"/>
</dbReference>
<dbReference type="InterPro" id="IPR012675">
    <property type="entry name" value="Beta-grasp_dom_sf"/>
</dbReference>
<evidence type="ECO:0000313" key="9">
    <source>
        <dbReference type="EMBL" id="MCC2615734.1"/>
    </source>
</evidence>
<feature type="domain" description="2Fe-2S ferredoxin-type" evidence="7">
    <location>
        <begin position="1"/>
        <end position="88"/>
    </location>
</feature>
<dbReference type="Gene3D" id="3.30.390.50">
    <property type="entry name" value="CO dehydrogenase flavoprotein, C-terminal domain"/>
    <property type="match status" value="1"/>
</dbReference>
<dbReference type="SUPFAM" id="SSF47741">
    <property type="entry name" value="CO dehydrogenase ISP C-domain like"/>
    <property type="match status" value="1"/>
</dbReference>
<dbReference type="InterPro" id="IPR016167">
    <property type="entry name" value="FAD-bd_PCMH_sub1"/>
</dbReference>
<keyword evidence="1" id="KW-0285">Flavoprotein</keyword>
<dbReference type="Gene3D" id="3.30.43.10">
    <property type="entry name" value="Uridine Diphospho-n-acetylenolpyruvylglucosamine Reductase, domain 2"/>
    <property type="match status" value="1"/>
</dbReference>
<dbReference type="EC" id="1.17.1.4" evidence="9"/>
<dbReference type="NCBIfam" id="TIGR02963">
    <property type="entry name" value="xanthine_xdhA"/>
    <property type="match status" value="1"/>
</dbReference>
<keyword evidence="2" id="KW-0479">Metal-binding</keyword>
<evidence type="ECO:0000256" key="5">
    <source>
        <dbReference type="ARBA" id="ARBA00023004"/>
    </source>
</evidence>
<dbReference type="PANTHER" id="PTHR45444:SF3">
    <property type="entry name" value="XANTHINE DEHYDROGENASE"/>
    <property type="match status" value="1"/>
</dbReference>
<dbReference type="InterPro" id="IPR036884">
    <property type="entry name" value="2Fe-2S-bd_dom_sf"/>
</dbReference>
<dbReference type="Gene3D" id="3.10.20.30">
    <property type="match status" value="1"/>
</dbReference>
<dbReference type="InterPro" id="IPR014307">
    <property type="entry name" value="Xanthine_DH_ssu"/>
</dbReference>
<dbReference type="Pfam" id="PF01799">
    <property type="entry name" value="Fer2_2"/>
    <property type="match status" value="1"/>
</dbReference>
<dbReference type="Gene3D" id="1.10.150.120">
    <property type="entry name" value="[2Fe-2S]-binding domain"/>
    <property type="match status" value="1"/>
</dbReference>
<dbReference type="Gene3D" id="3.30.465.10">
    <property type="match status" value="1"/>
</dbReference>
<reference evidence="9 10" key="1">
    <citation type="submission" date="2021-10" db="EMBL/GenBank/DDBJ databases">
        <title>Draft genome of Aestuariibacter halophilus JC2043.</title>
        <authorList>
            <person name="Emsley S.A."/>
            <person name="Pfannmuller K.M."/>
            <person name="Ushijima B."/>
            <person name="Saw J.H."/>
            <person name="Videau P."/>
        </authorList>
    </citation>
    <scope>NUCLEOTIDE SEQUENCE [LARGE SCALE GENOMIC DNA]</scope>
    <source>
        <strain evidence="9 10">JC2043</strain>
    </source>
</reference>
<dbReference type="SUPFAM" id="SSF54292">
    <property type="entry name" value="2Fe-2S ferredoxin-like"/>
    <property type="match status" value="1"/>
</dbReference>
<proteinExistence type="predicted"/>
<dbReference type="CDD" id="cd00207">
    <property type="entry name" value="fer2"/>
    <property type="match status" value="1"/>
</dbReference>
<name>A0ABS8G563_9ALTE</name>
<dbReference type="PANTHER" id="PTHR45444">
    <property type="entry name" value="XANTHINE DEHYDROGENASE"/>
    <property type="match status" value="1"/>
</dbReference>
<evidence type="ECO:0000256" key="3">
    <source>
        <dbReference type="ARBA" id="ARBA00022827"/>
    </source>
</evidence>
<dbReference type="RefSeq" id="WP_229157916.1">
    <property type="nucleotide sequence ID" value="NZ_JAJEWP010000001.1"/>
</dbReference>
<dbReference type="SMART" id="SM01092">
    <property type="entry name" value="CO_deh_flav_C"/>
    <property type="match status" value="1"/>
</dbReference>
<dbReference type="InterPro" id="IPR001041">
    <property type="entry name" value="2Fe-2S_ferredoxin-type"/>
</dbReference>
<keyword evidence="3" id="KW-0274">FAD</keyword>
<organism evidence="9 10">
    <name type="scientific">Fluctibacter halophilus</name>
    <dbReference type="NCBI Taxonomy" id="226011"/>
    <lineage>
        <taxon>Bacteria</taxon>
        <taxon>Pseudomonadati</taxon>
        <taxon>Pseudomonadota</taxon>
        <taxon>Gammaproteobacteria</taxon>
        <taxon>Alteromonadales</taxon>
        <taxon>Alteromonadaceae</taxon>
        <taxon>Fluctibacter</taxon>
    </lineage>
</organism>
<dbReference type="InterPro" id="IPR005107">
    <property type="entry name" value="CO_DH_flav_C"/>
</dbReference>
<dbReference type="Pfam" id="PF03450">
    <property type="entry name" value="CO_deh_flav_C"/>
    <property type="match status" value="1"/>
</dbReference>
<dbReference type="PROSITE" id="PS00197">
    <property type="entry name" value="2FE2S_FER_1"/>
    <property type="match status" value="1"/>
</dbReference>
<dbReference type="GO" id="GO:0004854">
    <property type="term" value="F:xanthine dehydrogenase activity"/>
    <property type="evidence" value="ECO:0007669"/>
    <property type="project" value="UniProtKB-EC"/>
</dbReference>
<comment type="caution">
    <text evidence="9">The sequence shown here is derived from an EMBL/GenBank/DDBJ whole genome shotgun (WGS) entry which is preliminary data.</text>
</comment>
<accession>A0ABS8G563</accession>
<keyword evidence="6" id="KW-0830">Ubiquinone</keyword>
<keyword evidence="5" id="KW-0408">Iron</keyword>
<evidence type="ECO:0000259" key="7">
    <source>
        <dbReference type="PROSITE" id="PS51085"/>
    </source>
</evidence>
<keyword evidence="10" id="KW-1185">Reference proteome</keyword>
<evidence type="ECO:0000256" key="1">
    <source>
        <dbReference type="ARBA" id="ARBA00022630"/>
    </source>
</evidence>
<gene>
    <name evidence="9" type="primary">xdhA</name>
    <name evidence="9" type="ORF">LJ739_05720</name>
</gene>
<dbReference type="InterPro" id="IPR036683">
    <property type="entry name" value="CO_DH_flav_C_dom_sf"/>
</dbReference>
<dbReference type="EMBL" id="JAJEWP010000001">
    <property type="protein sequence ID" value="MCC2615734.1"/>
    <property type="molecule type" value="Genomic_DNA"/>
</dbReference>
<dbReference type="PROSITE" id="PS51387">
    <property type="entry name" value="FAD_PCMH"/>
    <property type="match status" value="1"/>
</dbReference>
<evidence type="ECO:0000259" key="8">
    <source>
        <dbReference type="PROSITE" id="PS51387"/>
    </source>
</evidence>
<dbReference type="InterPro" id="IPR036010">
    <property type="entry name" value="2Fe-2S_ferredoxin-like_sf"/>
</dbReference>
<dbReference type="Proteomes" id="UP001520878">
    <property type="component" value="Unassembled WGS sequence"/>
</dbReference>
<dbReference type="SUPFAM" id="SSF56176">
    <property type="entry name" value="FAD-binding/transporter-associated domain-like"/>
    <property type="match status" value="1"/>
</dbReference>
<dbReference type="PROSITE" id="PS51085">
    <property type="entry name" value="2FE2S_FER_2"/>
    <property type="match status" value="1"/>
</dbReference>
<dbReference type="PIRSF" id="PIRSF036557">
    <property type="entry name" value="XdhA_RC"/>
    <property type="match status" value="1"/>
</dbReference>
<dbReference type="InterPro" id="IPR002346">
    <property type="entry name" value="Mopterin_DH_FAD-bd"/>
</dbReference>
<dbReference type="InterPro" id="IPR016166">
    <property type="entry name" value="FAD-bd_PCMH"/>
</dbReference>
<evidence type="ECO:0000256" key="6">
    <source>
        <dbReference type="ARBA" id="ARBA00023075"/>
    </source>
</evidence>
<sequence>MISFLLNQQQIDITQIDPDTTVLNYLREQCHLTGTKEGCASGDCGACTVVVAEPSDNGKEPLAYRAINSCVTSMGALHGKQLLTVEHLADGQTLHPIQQAMVDHHASQCGFCTPGFVMSAFALYHQHSNNTNRDAVIDALSGNLCRCTGYRPIIDATLQACQQRQPDKFTQQAEHTRQALLNMQNQPGNVPGLYRPTTRSELAALKAAFPDATLVAGSTDLALTVTQQLGTLGDVIYLPSVVELQRLQQTEDRLIIGSAVPLSTLHPWLVERIPALAELFQRFASLPIRNQATLGGNIANASPIGDLPPVVLALEGIVVLDDGTEQRRVPASDFFQGYRKTALLPTEWIDSIEIPLPSANTVIGAYKISKRHEDDISAICAVFALTIEDDVIRQISSGFGGVAATPVQAKTLAASLQGKSWTDKQTCEEGMQLLRVAFSPIDDVRGSADYRKESLARVWKRFWLSHTPGNETLPVRVIEHA</sequence>
<dbReference type="Pfam" id="PF00111">
    <property type="entry name" value="Fer2"/>
    <property type="match status" value="1"/>
</dbReference>
<protein>
    <submittedName>
        <fullName evidence="9">Xanthine dehydrogenase small subunit</fullName>
        <ecNumber evidence="9">1.17.1.4</ecNumber>
    </submittedName>
</protein>
<keyword evidence="4 9" id="KW-0560">Oxidoreductase</keyword>
<dbReference type="InterPro" id="IPR016169">
    <property type="entry name" value="FAD-bd_PCMH_sub2"/>
</dbReference>
<feature type="domain" description="FAD-binding PCMH-type" evidence="8">
    <location>
        <begin position="186"/>
        <end position="359"/>
    </location>
</feature>
<dbReference type="Pfam" id="PF00941">
    <property type="entry name" value="FAD_binding_5"/>
    <property type="match status" value="1"/>
</dbReference>
<evidence type="ECO:0000256" key="2">
    <source>
        <dbReference type="ARBA" id="ARBA00022723"/>
    </source>
</evidence>
<evidence type="ECO:0000256" key="4">
    <source>
        <dbReference type="ARBA" id="ARBA00023002"/>
    </source>
</evidence>